<dbReference type="GO" id="GO:0005886">
    <property type="term" value="C:plasma membrane"/>
    <property type="evidence" value="ECO:0007669"/>
    <property type="project" value="UniProtKB-SubCell"/>
</dbReference>
<dbReference type="EMBL" id="DYDO01000008">
    <property type="protein sequence ID" value="DBA20102.1"/>
    <property type="molecule type" value="Genomic_DNA"/>
</dbReference>
<evidence type="ECO:0000256" key="4">
    <source>
        <dbReference type="ARBA" id="ARBA00022692"/>
    </source>
</evidence>
<comment type="subcellular location">
    <subcellularLocation>
        <location evidence="1 10">Cell membrane</location>
        <topology evidence="1 10">Multi-pass membrane protein</topology>
    </subcellularLocation>
</comment>
<evidence type="ECO:0000256" key="7">
    <source>
        <dbReference type="ARBA" id="ARBA00023136"/>
    </source>
</evidence>
<dbReference type="Gene3D" id="1.20.1070.10">
    <property type="entry name" value="Rhodopsin 7-helix transmembrane proteins"/>
    <property type="match status" value="1"/>
</dbReference>
<dbReference type="FunFam" id="1.20.1070.10:FF:000001">
    <property type="entry name" value="Olfactory receptor"/>
    <property type="match status" value="1"/>
</dbReference>
<evidence type="ECO:0000256" key="9">
    <source>
        <dbReference type="RuleBase" id="RU000688"/>
    </source>
</evidence>
<evidence type="ECO:0000313" key="12">
    <source>
        <dbReference type="EMBL" id="DBA20102.1"/>
    </source>
</evidence>
<dbReference type="GO" id="GO:0004930">
    <property type="term" value="F:G protein-coupled receptor activity"/>
    <property type="evidence" value="ECO:0007669"/>
    <property type="project" value="UniProtKB-KW"/>
</dbReference>
<dbReference type="InterPro" id="IPR017452">
    <property type="entry name" value="GPCR_Rhodpsn_7TM"/>
</dbReference>
<evidence type="ECO:0000256" key="5">
    <source>
        <dbReference type="ARBA" id="ARBA00022725"/>
    </source>
</evidence>
<keyword evidence="13" id="KW-1185">Reference proteome</keyword>
<evidence type="ECO:0000256" key="3">
    <source>
        <dbReference type="ARBA" id="ARBA00022606"/>
    </source>
</evidence>
<feature type="transmembrane region" description="Helical" evidence="10">
    <location>
        <begin position="102"/>
        <end position="120"/>
    </location>
</feature>
<comment type="caution">
    <text evidence="12">The sequence shown here is derived from an EMBL/GenBank/DDBJ whole genome shotgun (WGS) entry which is preliminary data.</text>
</comment>
<keyword evidence="6 10" id="KW-1133">Transmembrane helix</keyword>
<reference evidence="12" key="1">
    <citation type="thesis" date="2020" institute="ProQuest LLC" country="789 East Eisenhower Parkway, Ann Arbor, MI, USA">
        <title>Comparative Genomics and Chromosome Evolution.</title>
        <authorList>
            <person name="Mudd A.B."/>
        </authorList>
    </citation>
    <scope>NUCLEOTIDE SEQUENCE</scope>
    <source>
        <strain evidence="12">1538</strain>
        <tissue evidence="12">Blood</tissue>
    </source>
</reference>
<organism evidence="12 13">
    <name type="scientific">Pyxicephalus adspersus</name>
    <name type="common">African bullfrog</name>
    <dbReference type="NCBI Taxonomy" id="30357"/>
    <lineage>
        <taxon>Eukaryota</taxon>
        <taxon>Metazoa</taxon>
        <taxon>Chordata</taxon>
        <taxon>Craniata</taxon>
        <taxon>Vertebrata</taxon>
        <taxon>Euteleostomi</taxon>
        <taxon>Amphibia</taxon>
        <taxon>Batrachia</taxon>
        <taxon>Anura</taxon>
        <taxon>Neobatrachia</taxon>
        <taxon>Ranoidea</taxon>
        <taxon>Pyxicephalidae</taxon>
        <taxon>Pyxicephalinae</taxon>
        <taxon>Pyxicephalus</taxon>
    </lineage>
</organism>
<keyword evidence="2 10" id="KW-1003">Cell membrane</keyword>
<dbReference type="Pfam" id="PF13853">
    <property type="entry name" value="7tm_4"/>
    <property type="match status" value="1"/>
</dbReference>
<dbReference type="CDD" id="cd15225">
    <property type="entry name" value="7tmA_OR10A-like"/>
    <property type="match status" value="1"/>
</dbReference>
<sequence>MSFKNNTVAEEFILLGLSGENAVQFVLFFVFLTVYITIITANSLIIILIILDSNLHSPMYFFISNLSFLDLCYSSSTVPRLLRDLMSLNKIISFAECGTQMYFSLSLGASECILLAVMAYDRYIAICYPLHYNIKVSKTVCIRLACGTWATGFLITICNVIMVLNVNLCGNNKINHFVCEVTEILSLRCESILTIELVIYFDGVFILMIPVAFIMVTYLQIIVSILEIVSSAGRRKAFSTCGSHLIVVIIFYGSAIATYMKPRATSLPGTDRLFAVFYLIVTPMLNPLIYSLKNKDIKRAFYRLTNKILS</sequence>
<dbReference type="InterPro" id="IPR000725">
    <property type="entry name" value="Olfact_rcpt"/>
</dbReference>
<keyword evidence="9" id="KW-0675">Receptor</keyword>
<dbReference type="Proteomes" id="UP001181693">
    <property type="component" value="Unassembled WGS sequence"/>
</dbReference>
<gene>
    <name evidence="12" type="ORF">GDO54_015832</name>
</gene>
<evidence type="ECO:0000256" key="8">
    <source>
        <dbReference type="ARBA" id="ARBA00023224"/>
    </source>
</evidence>
<dbReference type="PANTHER" id="PTHR26453">
    <property type="entry name" value="OLFACTORY RECEPTOR"/>
    <property type="match status" value="1"/>
</dbReference>
<protein>
    <recommendedName>
        <fullName evidence="10">Olfactory receptor</fullName>
    </recommendedName>
</protein>
<keyword evidence="9" id="KW-0297">G-protein coupled receptor</keyword>
<dbReference type="InterPro" id="IPR000276">
    <property type="entry name" value="GPCR_Rhodpsn"/>
</dbReference>
<evidence type="ECO:0000256" key="1">
    <source>
        <dbReference type="ARBA" id="ARBA00004651"/>
    </source>
</evidence>
<dbReference type="PRINTS" id="PR00237">
    <property type="entry name" value="GPCRRHODOPSN"/>
</dbReference>
<evidence type="ECO:0000259" key="11">
    <source>
        <dbReference type="PROSITE" id="PS50262"/>
    </source>
</evidence>
<comment type="similarity">
    <text evidence="9">Belongs to the G-protein coupled receptor 1 family.</text>
</comment>
<evidence type="ECO:0000256" key="6">
    <source>
        <dbReference type="ARBA" id="ARBA00022989"/>
    </source>
</evidence>
<feature type="transmembrane region" description="Helical" evidence="10">
    <location>
        <begin position="140"/>
        <end position="164"/>
    </location>
</feature>
<proteinExistence type="inferred from homology"/>
<evidence type="ECO:0000256" key="10">
    <source>
        <dbReference type="RuleBase" id="RU363047"/>
    </source>
</evidence>
<dbReference type="PRINTS" id="PR00245">
    <property type="entry name" value="OLFACTORYR"/>
</dbReference>
<evidence type="ECO:0000256" key="2">
    <source>
        <dbReference type="ARBA" id="ARBA00022475"/>
    </source>
</evidence>
<feature type="domain" description="G-protein coupled receptors family 1 profile" evidence="11">
    <location>
        <begin position="41"/>
        <end position="290"/>
    </location>
</feature>
<dbReference type="PROSITE" id="PS50262">
    <property type="entry name" value="G_PROTEIN_RECEP_F1_2"/>
    <property type="match status" value="1"/>
</dbReference>
<accession>A0AAV3A6Z2</accession>
<feature type="transmembrane region" description="Helical" evidence="10">
    <location>
        <begin position="272"/>
        <end position="292"/>
    </location>
</feature>
<keyword evidence="4 9" id="KW-0812">Transmembrane</keyword>
<keyword evidence="5 10" id="KW-0552">Olfaction</keyword>
<feature type="transmembrane region" description="Helical" evidence="10">
    <location>
        <begin position="204"/>
        <end position="229"/>
    </location>
</feature>
<keyword evidence="3 10" id="KW-0716">Sensory transduction</keyword>
<dbReference type="AlphaFoldDB" id="A0AAV3A6Z2"/>
<dbReference type="SUPFAM" id="SSF81321">
    <property type="entry name" value="Family A G protein-coupled receptor-like"/>
    <property type="match status" value="1"/>
</dbReference>
<dbReference type="GO" id="GO:0004984">
    <property type="term" value="F:olfactory receptor activity"/>
    <property type="evidence" value="ECO:0007669"/>
    <property type="project" value="InterPro"/>
</dbReference>
<keyword evidence="8 9" id="KW-0807">Transducer</keyword>
<keyword evidence="7 10" id="KW-0472">Membrane</keyword>
<name>A0AAV3A6Z2_PYXAD</name>
<feature type="transmembrane region" description="Helical" evidence="10">
    <location>
        <begin position="241"/>
        <end position="260"/>
    </location>
</feature>
<dbReference type="PROSITE" id="PS00237">
    <property type="entry name" value="G_PROTEIN_RECEP_F1_1"/>
    <property type="match status" value="1"/>
</dbReference>
<feature type="transmembrane region" description="Helical" evidence="10">
    <location>
        <begin position="25"/>
        <end position="51"/>
    </location>
</feature>
<evidence type="ECO:0000313" key="13">
    <source>
        <dbReference type="Proteomes" id="UP001181693"/>
    </source>
</evidence>